<dbReference type="EMBL" id="CAXAQS010000256">
    <property type="protein sequence ID" value="CAK9250866.1"/>
    <property type="molecule type" value="Genomic_DNA"/>
</dbReference>
<accession>A0ABP0V8W3</accession>
<name>A0ABP0V8W3_9BRYO</name>
<evidence type="ECO:0008006" key="3">
    <source>
        <dbReference type="Google" id="ProtNLM"/>
    </source>
</evidence>
<dbReference type="Gene3D" id="1.10.606.20">
    <property type="match status" value="1"/>
</dbReference>
<keyword evidence="2" id="KW-1185">Reference proteome</keyword>
<evidence type="ECO:0000313" key="2">
    <source>
        <dbReference type="Proteomes" id="UP001497444"/>
    </source>
</evidence>
<dbReference type="InterPro" id="IPR052559">
    <property type="entry name" value="V-haloperoxidase"/>
</dbReference>
<comment type="caution">
    <text evidence="1">The sequence shown here is derived from an EMBL/GenBank/DDBJ whole genome shotgun (WGS) entry which is preliminary data.</text>
</comment>
<dbReference type="CDD" id="cd03398">
    <property type="entry name" value="PAP2_haloperoxidase"/>
    <property type="match status" value="1"/>
</dbReference>
<sequence>MRTGDTFPTFSGRLTDFQLSMPEGKKDINRQVVMVAAFCKVASQLVYRGYYIDSIRDQCMRELKQETDDAVMERSEKLGSEIAGQILQWAGTDMYKKTRNMPRYTPTIKDGHWAPTAPTFADALEPYWGSIRTFVLDSSTQFKLPPPSSFSKENNSDIYKNAVEVMQYVDRSDSFWISTVEYWDCNPQRTYIKGHIMYTQRKLTPAGHWMSITQVACKQKGLDEMQSCRAYALTSIALADAFIATWEEKYRYDYIRPETYIQRYINKDWKPLIETPTFPEYPSAHSAVSASAATVLENIFGQDFSFTDSTEVTFKMSPRKFSSFREAADQAAISRAYAGIHYMPACENGKALGKKVGEMVLEKLVRK</sequence>
<dbReference type="InterPro" id="IPR036938">
    <property type="entry name" value="PAP2/HPO_sf"/>
</dbReference>
<dbReference type="Proteomes" id="UP001497444">
    <property type="component" value="Unassembled WGS sequence"/>
</dbReference>
<evidence type="ECO:0000313" key="1">
    <source>
        <dbReference type="EMBL" id="CAK9250866.1"/>
    </source>
</evidence>
<dbReference type="PANTHER" id="PTHR34599">
    <property type="entry name" value="PEROXIDASE-RELATED"/>
    <property type="match status" value="1"/>
</dbReference>
<dbReference type="PANTHER" id="PTHR34599:SF2">
    <property type="entry name" value="TRAF-TYPE DOMAIN-CONTAINING PROTEIN"/>
    <property type="match status" value="1"/>
</dbReference>
<protein>
    <recommendedName>
        <fullName evidence="3">Phosphatidic acid phosphatase type 2/haloperoxidase domain-containing protein</fullName>
    </recommendedName>
</protein>
<proteinExistence type="predicted"/>
<gene>
    <name evidence="1" type="ORF">CSSPJE1EN1_LOCUS26244</name>
</gene>
<organism evidence="1 2">
    <name type="scientific">Sphagnum jensenii</name>
    <dbReference type="NCBI Taxonomy" id="128206"/>
    <lineage>
        <taxon>Eukaryota</taxon>
        <taxon>Viridiplantae</taxon>
        <taxon>Streptophyta</taxon>
        <taxon>Embryophyta</taxon>
        <taxon>Bryophyta</taxon>
        <taxon>Sphagnophytina</taxon>
        <taxon>Sphagnopsida</taxon>
        <taxon>Sphagnales</taxon>
        <taxon>Sphagnaceae</taxon>
        <taxon>Sphagnum</taxon>
    </lineage>
</organism>
<dbReference type="SUPFAM" id="SSF48317">
    <property type="entry name" value="Acid phosphatase/Vanadium-dependent haloperoxidase"/>
    <property type="match status" value="1"/>
</dbReference>
<reference evidence="1" key="1">
    <citation type="submission" date="2024-02" db="EMBL/GenBank/DDBJ databases">
        <authorList>
            <consortium name="ELIXIR-Norway"/>
            <consortium name="Elixir Norway"/>
        </authorList>
    </citation>
    <scope>NUCLEOTIDE SEQUENCE</scope>
</reference>